<organism evidence="2 3">
    <name type="scientific">Deinococcus malanensis</name>
    <dbReference type="NCBI Taxonomy" id="1706855"/>
    <lineage>
        <taxon>Bacteria</taxon>
        <taxon>Thermotogati</taxon>
        <taxon>Deinococcota</taxon>
        <taxon>Deinococci</taxon>
        <taxon>Deinococcales</taxon>
        <taxon>Deinococcaceae</taxon>
        <taxon>Deinococcus</taxon>
    </lineage>
</organism>
<sequence>MNRVLPPLLATLLSTVSAAAPPPVQTLLPSGRVTVDLLTPTYPPDILDIGRRMQDAARTHRDWFLEQVRNAAPGEPLPYDPRFGVTREEYQRFLDVKPAYTAFGRATLTITRRTDGTLLFQGGRGLEGLSGLVLDPRQNRVRTPYGWTRPGETFEVTSNDPLGPRAGHGWLFEDGNLNQATVRVANLSIMRLEKTGQVLVDFRIGRTVNGQSVERFDAFFALPLAVRRP</sequence>
<proteinExistence type="predicted"/>
<feature type="signal peptide" evidence="1">
    <location>
        <begin position="1"/>
        <end position="19"/>
    </location>
</feature>
<name>A0ABQ2EZ40_9DEIO</name>
<accession>A0ABQ2EZ40</accession>
<comment type="caution">
    <text evidence="2">The sequence shown here is derived from an EMBL/GenBank/DDBJ whole genome shotgun (WGS) entry which is preliminary data.</text>
</comment>
<dbReference type="RefSeq" id="WP_189010377.1">
    <property type="nucleotide sequence ID" value="NZ_BMPP01000014.1"/>
</dbReference>
<evidence type="ECO:0000313" key="2">
    <source>
        <dbReference type="EMBL" id="GGK34697.1"/>
    </source>
</evidence>
<feature type="chain" id="PRO_5045360554" evidence="1">
    <location>
        <begin position="20"/>
        <end position="229"/>
    </location>
</feature>
<evidence type="ECO:0000256" key="1">
    <source>
        <dbReference type="SAM" id="SignalP"/>
    </source>
</evidence>
<dbReference type="EMBL" id="BMPP01000014">
    <property type="protein sequence ID" value="GGK34697.1"/>
    <property type="molecule type" value="Genomic_DNA"/>
</dbReference>
<reference evidence="3" key="1">
    <citation type="journal article" date="2019" name="Int. J. Syst. Evol. Microbiol.">
        <title>The Global Catalogue of Microorganisms (GCM) 10K type strain sequencing project: providing services to taxonomists for standard genome sequencing and annotation.</title>
        <authorList>
            <consortium name="The Broad Institute Genomics Platform"/>
            <consortium name="The Broad Institute Genome Sequencing Center for Infectious Disease"/>
            <person name="Wu L."/>
            <person name="Ma J."/>
        </authorList>
    </citation>
    <scope>NUCLEOTIDE SEQUENCE [LARGE SCALE GENOMIC DNA]</scope>
    <source>
        <strain evidence="3">JCM 30331</strain>
    </source>
</reference>
<keyword evidence="3" id="KW-1185">Reference proteome</keyword>
<gene>
    <name evidence="2" type="ORF">GCM10008955_30850</name>
</gene>
<dbReference type="Proteomes" id="UP000647587">
    <property type="component" value="Unassembled WGS sequence"/>
</dbReference>
<evidence type="ECO:0000313" key="3">
    <source>
        <dbReference type="Proteomes" id="UP000647587"/>
    </source>
</evidence>
<protein>
    <submittedName>
        <fullName evidence="2">Uncharacterized protein</fullName>
    </submittedName>
</protein>
<keyword evidence="1" id="KW-0732">Signal</keyword>